<reference evidence="3 4" key="1">
    <citation type="submission" date="2018-03" db="EMBL/GenBank/DDBJ databases">
        <title>Genomic Encyclopedia of Type Strains, Phase III (KMG-III): the genomes of soil and plant-associated and newly described type strains.</title>
        <authorList>
            <person name="Whitman W."/>
        </authorList>
    </citation>
    <scope>NUCLEOTIDE SEQUENCE [LARGE SCALE GENOMIC DNA]</scope>
    <source>
        <strain evidence="3 4">CGMCC 4.7104</strain>
    </source>
</reference>
<feature type="region of interest" description="Disordered" evidence="1">
    <location>
        <begin position="75"/>
        <end position="97"/>
    </location>
</feature>
<evidence type="ECO:0000256" key="1">
    <source>
        <dbReference type="SAM" id="MobiDB-lite"/>
    </source>
</evidence>
<evidence type="ECO:0000259" key="2">
    <source>
        <dbReference type="PROSITE" id="PS50995"/>
    </source>
</evidence>
<evidence type="ECO:0000313" key="4">
    <source>
        <dbReference type="Proteomes" id="UP000238312"/>
    </source>
</evidence>
<dbReference type="InterPro" id="IPR000835">
    <property type="entry name" value="HTH_MarR-typ"/>
</dbReference>
<dbReference type="SUPFAM" id="SSF46785">
    <property type="entry name" value="Winged helix' DNA-binding domain"/>
    <property type="match status" value="1"/>
</dbReference>
<dbReference type="InterPro" id="IPR039422">
    <property type="entry name" value="MarR/SlyA-like"/>
</dbReference>
<organism evidence="3 4">
    <name type="scientific">Nonomuraea fuscirosea</name>
    <dbReference type="NCBI Taxonomy" id="1291556"/>
    <lineage>
        <taxon>Bacteria</taxon>
        <taxon>Bacillati</taxon>
        <taxon>Actinomycetota</taxon>
        <taxon>Actinomycetes</taxon>
        <taxon>Streptosporangiales</taxon>
        <taxon>Streptosporangiaceae</taxon>
        <taxon>Nonomuraea</taxon>
    </lineage>
</organism>
<dbReference type="Proteomes" id="UP000238312">
    <property type="component" value="Unassembled WGS sequence"/>
</dbReference>
<dbReference type="InterPro" id="IPR036390">
    <property type="entry name" value="WH_DNA-bd_sf"/>
</dbReference>
<dbReference type="OrthoDB" id="4826718at2"/>
<dbReference type="GO" id="GO:0003700">
    <property type="term" value="F:DNA-binding transcription factor activity"/>
    <property type="evidence" value="ECO:0007669"/>
    <property type="project" value="InterPro"/>
</dbReference>
<feature type="compositionally biased region" description="Basic and acidic residues" evidence="1">
    <location>
        <begin position="81"/>
        <end position="97"/>
    </location>
</feature>
<gene>
    <name evidence="3" type="ORF">B0I32_101358</name>
</gene>
<dbReference type="RefSeq" id="WP_106234321.1">
    <property type="nucleotide sequence ID" value="NZ_JBFAIB010000002.1"/>
</dbReference>
<comment type="caution">
    <text evidence="3">The sequence shown here is derived from an EMBL/GenBank/DDBJ whole genome shotgun (WGS) entry which is preliminary data.</text>
</comment>
<name>A0A2T0NBF2_9ACTN</name>
<dbReference type="AlphaFoldDB" id="A0A2T0NBF2"/>
<dbReference type="EMBL" id="PVNG01000001">
    <property type="protein sequence ID" value="PRX70270.1"/>
    <property type="molecule type" value="Genomic_DNA"/>
</dbReference>
<dbReference type="InterPro" id="IPR036388">
    <property type="entry name" value="WH-like_DNA-bd_sf"/>
</dbReference>
<evidence type="ECO:0000313" key="3">
    <source>
        <dbReference type="EMBL" id="PRX70270.1"/>
    </source>
</evidence>
<dbReference type="PANTHER" id="PTHR33164">
    <property type="entry name" value="TRANSCRIPTIONAL REGULATOR, MARR FAMILY"/>
    <property type="match status" value="1"/>
</dbReference>
<sequence length="139" mass="15152">MSRPRLGYLLKHANLRLSELVGAALAPYGIDGREFAVLALLDSPVPMSQLDAARRLGIDRTTMVAMVDALERKDLVRRRPHPDDRRKNVVEPTERGHRTLGGARIAVDAAEEEFLSALSGGDAGLLRDVLERLVPPPAG</sequence>
<proteinExistence type="predicted"/>
<dbReference type="SMART" id="SM00347">
    <property type="entry name" value="HTH_MARR"/>
    <property type="match status" value="1"/>
</dbReference>
<dbReference type="GO" id="GO:0006950">
    <property type="term" value="P:response to stress"/>
    <property type="evidence" value="ECO:0007669"/>
    <property type="project" value="TreeGrafter"/>
</dbReference>
<feature type="domain" description="HTH marR-type" evidence="2">
    <location>
        <begin position="3"/>
        <end position="135"/>
    </location>
</feature>
<protein>
    <submittedName>
        <fullName evidence="3">MarR family transcriptional regulator</fullName>
    </submittedName>
</protein>
<dbReference type="Gene3D" id="1.10.10.10">
    <property type="entry name" value="Winged helix-like DNA-binding domain superfamily/Winged helix DNA-binding domain"/>
    <property type="match status" value="1"/>
</dbReference>
<dbReference type="PROSITE" id="PS50995">
    <property type="entry name" value="HTH_MARR_2"/>
    <property type="match status" value="1"/>
</dbReference>
<dbReference type="PANTHER" id="PTHR33164:SF99">
    <property type="entry name" value="MARR FAMILY REGULATORY PROTEIN"/>
    <property type="match status" value="1"/>
</dbReference>
<accession>A0A2T0NBF2</accession>
<dbReference type="PRINTS" id="PR00598">
    <property type="entry name" value="HTHMARR"/>
</dbReference>
<dbReference type="Pfam" id="PF01047">
    <property type="entry name" value="MarR"/>
    <property type="match status" value="1"/>
</dbReference>
<keyword evidence="4" id="KW-1185">Reference proteome</keyword>